<dbReference type="Gene3D" id="3.30.70.1230">
    <property type="entry name" value="Nucleotide cyclase"/>
    <property type="match status" value="2"/>
</dbReference>
<dbReference type="GO" id="GO:0005524">
    <property type="term" value="F:ATP binding"/>
    <property type="evidence" value="ECO:0007669"/>
    <property type="project" value="UniProtKB-KW"/>
</dbReference>
<dbReference type="Proteomes" id="UP000728032">
    <property type="component" value="Unassembled WGS sequence"/>
</dbReference>
<dbReference type="CDD" id="cd07302">
    <property type="entry name" value="CHD"/>
    <property type="match status" value="2"/>
</dbReference>
<dbReference type="FunFam" id="3.30.70.1230:FF:000024">
    <property type="entry name" value="ACXA, isoform A"/>
    <property type="match status" value="1"/>
</dbReference>
<keyword evidence="12 16" id="KW-0472">Membrane</keyword>
<evidence type="ECO:0000259" key="17">
    <source>
        <dbReference type="PROSITE" id="PS50125"/>
    </source>
</evidence>
<feature type="transmembrane region" description="Helical" evidence="16">
    <location>
        <begin position="601"/>
        <end position="623"/>
    </location>
</feature>
<evidence type="ECO:0000313" key="18">
    <source>
        <dbReference type="EMBL" id="CAD7650968.1"/>
    </source>
</evidence>
<feature type="transmembrane region" description="Helical" evidence="16">
    <location>
        <begin position="90"/>
        <end position="116"/>
    </location>
</feature>
<protein>
    <recommendedName>
        <fullName evidence="4">adenylate cyclase</fullName>
        <ecNumber evidence="4">4.6.1.1</ecNumber>
    </recommendedName>
</protein>
<evidence type="ECO:0000256" key="9">
    <source>
        <dbReference type="ARBA" id="ARBA00022842"/>
    </source>
</evidence>
<dbReference type="PROSITE" id="PS50125">
    <property type="entry name" value="GUANYLATE_CYCLASE_2"/>
    <property type="match status" value="2"/>
</dbReference>
<dbReference type="InterPro" id="IPR032628">
    <property type="entry name" value="AC_N"/>
</dbReference>
<dbReference type="GO" id="GO:0046872">
    <property type="term" value="F:metal ion binding"/>
    <property type="evidence" value="ECO:0007669"/>
    <property type="project" value="UniProtKB-KW"/>
</dbReference>
<dbReference type="GO" id="GO:0005886">
    <property type="term" value="C:plasma membrane"/>
    <property type="evidence" value="ECO:0007669"/>
    <property type="project" value="TreeGrafter"/>
</dbReference>
<dbReference type="InterPro" id="IPR001054">
    <property type="entry name" value="A/G_cyclase"/>
</dbReference>
<keyword evidence="19" id="KW-1185">Reference proteome</keyword>
<feature type="transmembrane region" description="Helical" evidence="16">
    <location>
        <begin position="66"/>
        <end position="84"/>
    </location>
</feature>
<dbReference type="InterPro" id="IPR029787">
    <property type="entry name" value="Nucleotide_cyclase"/>
</dbReference>
<accession>A0A7R9M089</accession>
<dbReference type="OrthoDB" id="10035433at2759"/>
<dbReference type="EMBL" id="OC919241">
    <property type="protein sequence ID" value="CAD7650968.1"/>
    <property type="molecule type" value="Genomic_DNA"/>
</dbReference>
<dbReference type="AlphaFoldDB" id="A0A7R9M089"/>
<evidence type="ECO:0000256" key="11">
    <source>
        <dbReference type="ARBA" id="ARBA00022998"/>
    </source>
</evidence>
<evidence type="ECO:0000256" key="1">
    <source>
        <dbReference type="ARBA" id="ARBA00001593"/>
    </source>
</evidence>
<reference evidence="18" key="1">
    <citation type="submission" date="2020-11" db="EMBL/GenBank/DDBJ databases">
        <authorList>
            <person name="Tran Van P."/>
        </authorList>
    </citation>
    <scope>NUCLEOTIDE SEQUENCE</scope>
</reference>
<keyword evidence="11" id="KW-0115">cAMP biosynthesis</keyword>
<dbReference type="Pfam" id="PF00211">
    <property type="entry name" value="Guanylate_cyc"/>
    <property type="match status" value="2"/>
</dbReference>
<dbReference type="SMART" id="SM00044">
    <property type="entry name" value="CYCc"/>
    <property type="match status" value="2"/>
</dbReference>
<comment type="catalytic activity">
    <reaction evidence="1">
        <text>ATP = 3',5'-cyclic AMP + diphosphate</text>
        <dbReference type="Rhea" id="RHEA:15389"/>
        <dbReference type="ChEBI" id="CHEBI:30616"/>
        <dbReference type="ChEBI" id="CHEBI:33019"/>
        <dbReference type="ChEBI" id="CHEBI:58165"/>
        <dbReference type="EC" id="4.6.1.1"/>
    </reaction>
</comment>
<feature type="transmembrane region" description="Helical" evidence="16">
    <location>
        <begin position="748"/>
        <end position="778"/>
    </location>
</feature>
<proteinExistence type="inferred from homology"/>
<dbReference type="InterPro" id="IPR018297">
    <property type="entry name" value="A/G_cyclase_CS"/>
</dbReference>
<evidence type="ECO:0000256" key="14">
    <source>
        <dbReference type="RuleBase" id="RU000405"/>
    </source>
</evidence>
<evidence type="ECO:0000256" key="10">
    <source>
        <dbReference type="ARBA" id="ARBA00022989"/>
    </source>
</evidence>
<name>A0A7R9M089_9ACAR</name>
<evidence type="ECO:0000256" key="5">
    <source>
        <dbReference type="ARBA" id="ARBA00022692"/>
    </source>
</evidence>
<feature type="transmembrane region" description="Helical" evidence="16">
    <location>
        <begin position="186"/>
        <end position="204"/>
    </location>
</feature>
<feature type="transmembrane region" description="Helical" evidence="16">
    <location>
        <begin position="128"/>
        <end position="149"/>
    </location>
</feature>
<evidence type="ECO:0000256" key="4">
    <source>
        <dbReference type="ARBA" id="ARBA00012201"/>
    </source>
</evidence>
<dbReference type="PROSITE" id="PS00452">
    <property type="entry name" value="GUANYLATE_CYCLASE_1"/>
    <property type="match status" value="2"/>
</dbReference>
<keyword evidence="7" id="KW-0547">Nucleotide-binding</keyword>
<evidence type="ECO:0000256" key="12">
    <source>
        <dbReference type="ARBA" id="ARBA00023136"/>
    </source>
</evidence>
<dbReference type="PANTHER" id="PTHR45627:SF12">
    <property type="entry name" value="ADENYLATE CYCLASE TYPE 2"/>
    <property type="match status" value="1"/>
</dbReference>
<comment type="cofactor">
    <cofactor evidence="2">
        <name>Mg(2+)</name>
        <dbReference type="ChEBI" id="CHEBI:18420"/>
    </cofactor>
</comment>
<evidence type="ECO:0000256" key="15">
    <source>
        <dbReference type="SAM" id="MobiDB-lite"/>
    </source>
</evidence>
<feature type="domain" description="Guanylate cyclase" evidence="17">
    <location>
        <begin position="319"/>
        <end position="446"/>
    </location>
</feature>
<dbReference type="PANTHER" id="PTHR45627">
    <property type="entry name" value="ADENYLATE CYCLASE TYPE 1"/>
    <property type="match status" value="1"/>
</dbReference>
<evidence type="ECO:0000256" key="7">
    <source>
        <dbReference type="ARBA" id="ARBA00022741"/>
    </source>
</evidence>
<evidence type="ECO:0000256" key="3">
    <source>
        <dbReference type="ARBA" id="ARBA00004141"/>
    </source>
</evidence>
<evidence type="ECO:0000256" key="6">
    <source>
        <dbReference type="ARBA" id="ARBA00022723"/>
    </source>
</evidence>
<keyword evidence="6" id="KW-0479">Metal-binding</keyword>
<dbReference type="GO" id="GO:0004016">
    <property type="term" value="F:adenylate cyclase activity"/>
    <property type="evidence" value="ECO:0007669"/>
    <property type="project" value="UniProtKB-EC"/>
</dbReference>
<feature type="domain" description="Guanylate cyclase" evidence="17">
    <location>
        <begin position="871"/>
        <end position="1014"/>
    </location>
</feature>
<dbReference type="GO" id="GO:0006171">
    <property type="term" value="P:cAMP biosynthetic process"/>
    <property type="evidence" value="ECO:0007669"/>
    <property type="project" value="UniProtKB-KW"/>
</dbReference>
<dbReference type="GO" id="GO:0007193">
    <property type="term" value="P:adenylate cyclase-inhibiting G protein-coupled receptor signaling pathway"/>
    <property type="evidence" value="ECO:0007669"/>
    <property type="project" value="TreeGrafter"/>
</dbReference>
<dbReference type="SUPFAM" id="SSF55073">
    <property type="entry name" value="Nucleotide cyclase"/>
    <property type="match status" value="2"/>
</dbReference>
<evidence type="ECO:0000313" key="19">
    <source>
        <dbReference type="Proteomes" id="UP000728032"/>
    </source>
</evidence>
<evidence type="ECO:0000256" key="16">
    <source>
        <dbReference type="SAM" id="Phobius"/>
    </source>
</evidence>
<keyword evidence="10 16" id="KW-1133">Transmembrane helix</keyword>
<organism evidence="18">
    <name type="scientific">Oppiella nova</name>
    <dbReference type="NCBI Taxonomy" id="334625"/>
    <lineage>
        <taxon>Eukaryota</taxon>
        <taxon>Metazoa</taxon>
        <taxon>Ecdysozoa</taxon>
        <taxon>Arthropoda</taxon>
        <taxon>Chelicerata</taxon>
        <taxon>Arachnida</taxon>
        <taxon>Acari</taxon>
        <taxon>Acariformes</taxon>
        <taxon>Sarcoptiformes</taxon>
        <taxon>Oribatida</taxon>
        <taxon>Brachypylina</taxon>
        <taxon>Oppioidea</taxon>
        <taxon>Oppiidae</taxon>
        <taxon>Oppiella</taxon>
    </lineage>
</organism>
<feature type="transmembrane region" description="Helical" evidence="16">
    <location>
        <begin position="629"/>
        <end position="649"/>
    </location>
</feature>
<feature type="transmembrane region" description="Helical" evidence="16">
    <location>
        <begin position="216"/>
        <end position="234"/>
    </location>
</feature>
<keyword evidence="9" id="KW-0460">Magnesium</keyword>
<sequence>MNASFNACLALSSSELFSQFQRRDDAMNDETRQPDDQKEFLPKADHKSNDLQKLQQQYASRERLSLLRSVVAISALHALSYLLFRHLVAASFAPSASLCLLLALLALLLLLALLCLLPPPLLLPHASFAAVACVAFLLCLVVSLVASGLDFDRLLSSRRALTPFWSLFAVLIAQTMLPLTMKTTLAIQLCVLSAQLVVSIVVFARLDSDSSQLETQFLACDALLLLLFLGVSLFQRRLFDKERENVFRGAQRLIDERVRLEFEREQQEQLLLSVIPAYIAAEVRSRILRRMQDSLTSDGAHKPSQRFHELYVQRHNNVSLLYADIVNFTPLSSALSASELVRTLNDLFSRFDQLAQQNHCLRIKILGDCYYCVSGLPVSRPNHAVNCVHMGLAMIAAIKTVRYQTGVNVDMRIGVHSGNVLCGVIGLHKWQYDVWSDDVTLANHMESGGVPGRVHVTEDTLRLLDDKFDFEPTDGQSRDGYLAEHRVQSFLIVAPKEPDIEYEPRAVDRRKRSVCAAAVKRTNKWTECGFSADAPFANVSERVIAKNVTQTSIALIETSLLPPNESCFRLFGQNHEINPLCLHFQKASLESQYQLQRLSDFALNLNSVSVVFFVLTLIQLILVPTNWTSLALIGSTSLILLVVVSLLNLQNLLFPSSRLPTASALPPDAAADAENALCCPLPALRSPKGVRIVCSVLAAVFIVTENCLTFALLHCQHTPRPLNATLHAPDDTPCAHLLRHYLLVSPPVVLLAISLFFFLGFLLKTLLMFAYLAAVLCIQLSRDHSLPADAPELYLFCAALVLCFHWRDRCLERASRSHFLWRARLGVEQADVEVMGGINKILLENILPQHVAKHFLLSAPTLYHERYASVGVMFASIPNFKEFYDENDVNKQGLECLRLLNEIVCDFDKLLEKPKFSCVEKIKTIGSTYMTAAGLTPGADCPNAAQRPRHSVVSLVELAVALSAALTQINKESFQRFKLRVGINHGPVIAGVVGANKPQYDIWGNTVNVASRMDSTGQMGRIHVTEDTARVLEEEGYACESRGQIKVKGKGVLETYFVQSSQFA</sequence>
<comment type="similarity">
    <text evidence="14">Belongs to the adenylyl cyclase class-4/guanylyl cyclase family.</text>
</comment>
<keyword evidence="5 16" id="KW-0812">Transmembrane</keyword>
<dbReference type="EC" id="4.6.1.1" evidence="4"/>
<dbReference type="FunFam" id="3.30.70.1230:FF:000032">
    <property type="entry name" value="Adenylyl cyclase 78C"/>
    <property type="match status" value="1"/>
</dbReference>
<feature type="region of interest" description="Disordered" evidence="15">
    <location>
        <begin position="27"/>
        <end position="49"/>
    </location>
</feature>
<dbReference type="GO" id="GO:0007189">
    <property type="term" value="P:adenylate cyclase-activating G protein-coupled receptor signaling pathway"/>
    <property type="evidence" value="ECO:0007669"/>
    <property type="project" value="TreeGrafter"/>
</dbReference>
<dbReference type="Pfam" id="PF16214">
    <property type="entry name" value="AC_N"/>
    <property type="match status" value="1"/>
</dbReference>
<evidence type="ECO:0000256" key="2">
    <source>
        <dbReference type="ARBA" id="ARBA00001946"/>
    </source>
</evidence>
<dbReference type="EMBL" id="CAJPVJ010004416">
    <property type="protein sequence ID" value="CAG2168590.1"/>
    <property type="molecule type" value="Genomic_DNA"/>
</dbReference>
<comment type="subcellular location">
    <subcellularLocation>
        <location evidence="3">Membrane</location>
        <topology evidence="3">Multi-pass membrane protein</topology>
    </subcellularLocation>
</comment>
<dbReference type="GO" id="GO:0035556">
    <property type="term" value="P:intracellular signal transduction"/>
    <property type="evidence" value="ECO:0007669"/>
    <property type="project" value="InterPro"/>
</dbReference>
<evidence type="ECO:0000256" key="13">
    <source>
        <dbReference type="ARBA" id="ARBA00023239"/>
    </source>
</evidence>
<keyword evidence="8" id="KW-0067">ATP-binding</keyword>
<evidence type="ECO:0000256" key="8">
    <source>
        <dbReference type="ARBA" id="ARBA00022840"/>
    </source>
</evidence>
<gene>
    <name evidence="18" type="ORF">ONB1V03_LOCUS8078</name>
</gene>
<keyword evidence="13 14" id="KW-0456">Lyase</keyword>